<dbReference type="Gene3D" id="3.30.1330.40">
    <property type="entry name" value="RutC-like"/>
    <property type="match status" value="1"/>
</dbReference>
<reference evidence="1" key="1">
    <citation type="submission" date="2022-04" db="EMBL/GenBank/DDBJ databases">
        <title>Roseibium sp. CAU 1639 isolated from mud.</title>
        <authorList>
            <person name="Kim W."/>
        </authorList>
    </citation>
    <scope>NUCLEOTIDE SEQUENCE</scope>
    <source>
        <strain evidence="1">CAU 1639</strain>
    </source>
</reference>
<dbReference type="InterPro" id="IPR006175">
    <property type="entry name" value="YjgF/YER057c/UK114"/>
</dbReference>
<dbReference type="PANTHER" id="PTHR43857">
    <property type="entry name" value="BLR7761 PROTEIN"/>
    <property type="match status" value="1"/>
</dbReference>
<dbReference type="SUPFAM" id="SSF55298">
    <property type="entry name" value="YjgF-like"/>
    <property type="match status" value="1"/>
</dbReference>
<dbReference type="Pfam" id="PF01042">
    <property type="entry name" value="Ribonuc_L-PSP"/>
    <property type="match status" value="1"/>
</dbReference>
<accession>A0ABT0GTK4</accession>
<proteinExistence type="predicted"/>
<comment type="caution">
    <text evidence="1">The sequence shown here is derived from an EMBL/GenBank/DDBJ whole genome shotgun (WGS) entry which is preliminary data.</text>
</comment>
<dbReference type="CDD" id="cd00448">
    <property type="entry name" value="YjgF_YER057c_UK114_family"/>
    <property type="match status" value="1"/>
</dbReference>
<evidence type="ECO:0000313" key="2">
    <source>
        <dbReference type="Proteomes" id="UP001431221"/>
    </source>
</evidence>
<keyword evidence="2" id="KW-1185">Reference proteome</keyword>
<dbReference type="EMBL" id="JALNMJ010000006">
    <property type="protein sequence ID" value="MCK7612770.1"/>
    <property type="molecule type" value="Genomic_DNA"/>
</dbReference>
<gene>
    <name evidence="1" type="ORF">M0H32_11405</name>
</gene>
<dbReference type="Proteomes" id="UP001431221">
    <property type="component" value="Unassembled WGS sequence"/>
</dbReference>
<dbReference type="PANTHER" id="PTHR43857:SF1">
    <property type="entry name" value="YJGH FAMILY PROTEIN"/>
    <property type="match status" value="1"/>
</dbReference>
<dbReference type="InterPro" id="IPR035959">
    <property type="entry name" value="RutC-like_sf"/>
</dbReference>
<name>A0ABT0GTK4_9HYPH</name>
<protein>
    <submittedName>
        <fullName evidence="1">RidA family protein</fullName>
    </submittedName>
</protein>
<sequence>MPLVRKNIEELGLPVGPYTHAVVHGNILYTSGFTAFGTDAQAAGAGEQAHAVLDQLDLLARDFNRSLADLVKVTVFVTDPHDIPGIRTALTERYGRNVPASSLVMISGLFAPDLKVEIEAIFALE</sequence>
<evidence type="ECO:0000313" key="1">
    <source>
        <dbReference type="EMBL" id="MCK7612770.1"/>
    </source>
</evidence>
<dbReference type="RefSeq" id="WP_248153975.1">
    <property type="nucleotide sequence ID" value="NZ_JALNMJ010000006.1"/>
</dbReference>
<organism evidence="1 2">
    <name type="scientific">Roseibium sediminicola</name>
    <dbReference type="NCBI Taxonomy" id="2933272"/>
    <lineage>
        <taxon>Bacteria</taxon>
        <taxon>Pseudomonadati</taxon>
        <taxon>Pseudomonadota</taxon>
        <taxon>Alphaproteobacteria</taxon>
        <taxon>Hyphomicrobiales</taxon>
        <taxon>Stappiaceae</taxon>
        <taxon>Roseibium</taxon>
    </lineage>
</organism>